<feature type="compositionally biased region" description="Basic residues" evidence="5">
    <location>
        <begin position="408"/>
        <end position="417"/>
    </location>
</feature>
<protein>
    <submittedName>
        <fullName evidence="7">Serine/threonine protein kinase PrkC, regulator of stationary phase</fullName>
    </submittedName>
</protein>
<dbReference type="PANTHER" id="PTHR43289">
    <property type="entry name" value="MITOGEN-ACTIVATED PROTEIN KINASE KINASE KINASE 20-RELATED"/>
    <property type="match status" value="1"/>
</dbReference>
<dbReference type="Proteomes" id="UP000034883">
    <property type="component" value="Chromosome"/>
</dbReference>
<sequence>MRWLRSRRASAYEPLSEIASGGVGRVELVRRREGSFERLYARKRLHDAHRDDAEFRTMFFDEARIAGLVRHANVVSVLDVGEDDEGPYLVMEYVEGVPASAIVQHAIARRAEVPLQLALRIGIEAARGLHAAHELTAPSGEPLALVHRDVSPQNILVGFDGVTRVTDFGVAKAFGRTTRTATGVLKGKLGYMAPEQLRFEEVDRRADLFSLGIVLYELLAGRRLYRNVDGHDGVRRILHEPPPDLGEVRADAAPELVELVFSMLAKDPAHRPRTALEVSRVLDDVLADVVGSEGRLDVGEHLREAFAGELQRQRERSRAPARAALSRGPRAALTASVVAGVIAAAISVWASLTPDDEQRAETTPIVPAAAAPVAAPAPVPVIEAAPPAVHDSAQADVAEEAPAAPTTRSRRAARTPRRTASGAGSSKIPMWEWE</sequence>
<dbReference type="Gene3D" id="3.30.200.20">
    <property type="entry name" value="Phosphorylase Kinase, domain 1"/>
    <property type="match status" value="1"/>
</dbReference>
<keyword evidence="3 7" id="KW-0418">Kinase</keyword>
<keyword evidence="2" id="KW-0547">Nucleotide-binding</keyword>
<name>A0A0F6W5V5_9BACT</name>
<dbReference type="SUPFAM" id="SSF56112">
    <property type="entry name" value="Protein kinase-like (PK-like)"/>
    <property type="match status" value="1"/>
</dbReference>
<dbReference type="EMBL" id="CP011125">
    <property type="protein sequence ID" value="AKF08052.1"/>
    <property type="molecule type" value="Genomic_DNA"/>
</dbReference>
<dbReference type="InterPro" id="IPR008266">
    <property type="entry name" value="Tyr_kinase_AS"/>
</dbReference>
<dbReference type="Pfam" id="PF00069">
    <property type="entry name" value="Pkinase"/>
    <property type="match status" value="1"/>
</dbReference>
<keyword evidence="7" id="KW-0723">Serine/threonine-protein kinase</keyword>
<gene>
    <name evidence="7" type="ORF">DB32_005201</name>
</gene>
<keyword evidence="4" id="KW-0067">ATP-binding</keyword>
<reference evidence="7 8" key="1">
    <citation type="submission" date="2015-03" db="EMBL/GenBank/DDBJ databases">
        <title>Genome assembly of Sandaracinus amylolyticus DSM 53668.</title>
        <authorList>
            <person name="Sharma G."/>
            <person name="Subramanian S."/>
        </authorList>
    </citation>
    <scope>NUCLEOTIDE SEQUENCE [LARGE SCALE GENOMIC DNA]</scope>
    <source>
        <strain evidence="7 8">DSM 53668</strain>
    </source>
</reference>
<evidence type="ECO:0000256" key="2">
    <source>
        <dbReference type="ARBA" id="ARBA00022741"/>
    </source>
</evidence>
<dbReference type="PROSITE" id="PS00109">
    <property type="entry name" value="PROTEIN_KINASE_TYR"/>
    <property type="match status" value="1"/>
</dbReference>
<evidence type="ECO:0000313" key="8">
    <source>
        <dbReference type="Proteomes" id="UP000034883"/>
    </source>
</evidence>
<evidence type="ECO:0000259" key="6">
    <source>
        <dbReference type="PROSITE" id="PS50011"/>
    </source>
</evidence>
<evidence type="ECO:0000256" key="4">
    <source>
        <dbReference type="ARBA" id="ARBA00022840"/>
    </source>
</evidence>
<feature type="domain" description="Protein kinase" evidence="6">
    <location>
        <begin position="12"/>
        <end position="286"/>
    </location>
</feature>
<dbReference type="InterPro" id="IPR000719">
    <property type="entry name" value="Prot_kinase_dom"/>
</dbReference>
<dbReference type="InterPro" id="IPR011009">
    <property type="entry name" value="Kinase-like_dom_sf"/>
</dbReference>
<dbReference type="STRING" id="927083.DB32_005201"/>
<dbReference type="GO" id="GO:0004674">
    <property type="term" value="F:protein serine/threonine kinase activity"/>
    <property type="evidence" value="ECO:0007669"/>
    <property type="project" value="UniProtKB-KW"/>
</dbReference>
<dbReference type="PANTHER" id="PTHR43289:SF6">
    <property type="entry name" value="SERINE_THREONINE-PROTEIN KINASE NEKL-3"/>
    <property type="match status" value="1"/>
</dbReference>
<organism evidence="7 8">
    <name type="scientific">Sandaracinus amylolyticus</name>
    <dbReference type="NCBI Taxonomy" id="927083"/>
    <lineage>
        <taxon>Bacteria</taxon>
        <taxon>Pseudomonadati</taxon>
        <taxon>Myxococcota</taxon>
        <taxon>Polyangia</taxon>
        <taxon>Polyangiales</taxon>
        <taxon>Sandaracinaceae</taxon>
        <taxon>Sandaracinus</taxon>
    </lineage>
</organism>
<dbReference type="GO" id="GO:0005524">
    <property type="term" value="F:ATP binding"/>
    <property type="evidence" value="ECO:0007669"/>
    <property type="project" value="UniProtKB-KW"/>
</dbReference>
<keyword evidence="1" id="KW-0808">Transferase</keyword>
<proteinExistence type="predicted"/>
<dbReference type="KEGG" id="samy:DB32_005201"/>
<dbReference type="RefSeq" id="WP_053235243.1">
    <property type="nucleotide sequence ID" value="NZ_CP011125.1"/>
</dbReference>
<dbReference type="PROSITE" id="PS50011">
    <property type="entry name" value="PROTEIN_KINASE_DOM"/>
    <property type="match status" value="1"/>
</dbReference>
<feature type="region of interest" description="Disordered" evidence="5">
    <location>
        <begin position="386"/>
        <end position="434"/>
    </location>
</feature>
<dbReference type="Gene3D" id="1.10.510.10">
    <property type="entry name" value="Transferase(Phosphotransferase) domain 1"/>
    <property type="match status" value="1"/>
</dbReference>
<keyword evidence="8" id="KW-1185">Reference proteome</keyword>
<evidence type="ECO:0000256" key="5">
    <source>
        <dbReference type="SAM" id="MobiDB-lite"/>
    </source>
</evidence>
<evidence type="ECO:0000313" key="7">
    <source>
        <dbReference type="EMBL" id="AKF08052.1"/>
    </source>
</evidence>
<dbReference type="CDD" id="cd14014">
    <property type="entry name" value="STKc_PknB_like"/>
    <property type="match status" value="1"/>
</dbReference>
<evidence type="ECO:0000256" key="1">
    <source>
        <dbReference type="ARBA" id="ARBA00022679"/>
    </source>
</evidence>
<dbReference type="AlphaFoldDB" id="A0A0F6W5V5"/>
<evidence type="ECO:0000256" key="3">
    <source>
        <dbReference type="ARBA" id="ARBA00022777"/>
    </source>
</evidence>
<accession>A0A0F6W5V5</accession>